<proteinExistence type="predicted"/>
<dbReference type="EMBL" id="LAZR01048298">
    <property type="protein sequence ID" value="KKK92248.1"/>
    <property type="molecule type" value="Genomic_DNA"/>
</dbReference>
<name>A0A0F8ZEP4_9ZZZZ</name>
<sequence>FWLGPEGGQFALWFKPPEPFDMAHWRTPAGFNTACFDVAGRTDASVQLAGRFDVTNYSGTTFTVALVRTIEALSPAEAAGHLGAALPGDVSAVMFQSTNVITNAGDEPWTRDRGLVSIWTLGQFAPLPRGMVIVPFVPGEASELGEGPNGEYFGPMGPDRFSVLTDYALFRCDGKYRSKLGVSRQRARNVVGSYDPDAELLTIVQFNLPDRAAEMPYVNSLWEIQRAPFAGDVVNSYNDGEETPGAGQMGPFYEIESSSPAAELAPGEDLKHVHRTCHFTGPADALGALAKGILGVDLKEIPFPEE</sequence>
<comment type="caution">
    <text evidence="1">The sequence shown here is derived from an EMBL/GenBank/DDBJ whole genome shotgun (WGS) entry which is preliminary data.</text>
</comment>
<evidence type="ECO:0000313" key="1">
    <source>
        <dbReference type="EMBL" id="KKK92248.1"/>
    </source>
</evidence>
<accession>A0A0F8ZEP4</accession>
<dbReference type="AlphaFoldDB" id="A0A0F8ZEP4"/>
<organism evidence="1">
    <name type="scientific">marine sediment metagenome</name>
    <dbReference type="NCBI Taxonomy" id="412755"/>
    <lineage>
        <taxon>unclassified sequences</taxon>
        <taxon>metagenomes</taxon>
        <taxon>ecological metagenomes</taxon>
    </lineage>
</organism>
<gene>
    <name evidence="1" type="ORF">LCGC14_2704840</name>
</gene>
<feature type="non-terminal residue" evidence="1">
    <location>
        <position position="1"/>
    </location>
</feature>
<protein>
    <submittedName>
        <fullName evidence="1">Uncharacterized protein</fullName>
    </submittedName>
</protein>
<reference evidence="1" key="1">
    <citation type="journal article" date="2015" name="Nature">
        <title>Complex archaea that bridge the gap between prokaryotes and eukaryotes.</title>
        <authorList>
            <person name="Spang A."/>
            <person name="Saw J.H."/>
            <person name="Jorgensen S.L."/>
            <person name="Zaremba-Niedzwiedzka K."/>
            <person name="Martijn J."/>
            <person name="Lind A.E."/>
            <person name="van Eijk R."/>
            <person name="Schleper C."/>
            <person name="Guy L."/>
            <person name="Ettema T.J."/>
        </authorList>
    </citation>
    <scope>NUCLEOTIDE SEQUENCE</scope>
</reference>
<dbReference type="InterPro" id="IPR046713">
    <property type="entry name" value="DUF6786"/>
</dbReference>
<dbReference type="Pfam" id="PF20583">
    <property type="entry name" value="DUF6786"/>
    <property type="match status" value="1"/>
</dbReference>